<proteinExistence type="inferred from homology"/>
<keyword evidence="3" id="KW-0812">Transmembrane</keyword>
<reference evidence="4 5" key="1">
    <citation type="submission" date="2016-10" db="EMBL/GenBank/DDBJ databases">
        <authorList>
            <person name="de Groot N.N."/>
        </authorList>
    </citation>
    <scope>NUCLEOTIDE SEQUENCE [LARGE SCALE GENOMIC DNA]</scope>
    <source>
        <strain evidence="4 5">DSM 19981</strain>
    </source>
</reference>
<dbReference type="GO" id="GO:0005886">
    <property type="term" value="C:plasma membrane"/>
    <property type="evidence" value="ECO:0007669"/>
    <property type="project" value="TreeGrafter"/>
</dbReference>
<dbReference type="Proteomes" id="UP000199473">
    <property type="component" value="Unassembled WGS sequence"/>
</dbReference>
<keyword evidence="3" id="KW-0472">Membrane</keyword>
<dbReference type="Gene3D" id="3.40.1690.10">
    <property type="entry name" value="secretion proteins EscU"/>
    <property type="match status" value="1"/>
</dbReference>
<dbReference type="InterPro" id="IPR029025">
    <property type="entry name" value="T3SS_substrate_exporter_C"/>
</dbReference>
<dbReference type="PRINTS" id="PR00950">
    <property type="entry name" value="TYPE3IMSPROT"/>
</dbReference>
<accession>A0A1I3X9S1</accession>
<keyword evidence="5" id="KW-1185">Reference proteome</keyword>
<dbReference type="PANTHER" id="PTHR30531:SF12">
    <property type="entry name" value="FLAGELLAR BIOSYNTHETIC PROTEIN FLHB"/>
    <property type="match status" value="1"/>
</dbReference>
<feature type="region of interest" description="Disordered" evidence="2">
    <location>
        <begin position="1"/>
        <end position="32"/>
    </location>
</feature>
<dbReference type="AlphaFoldDB" id="A0A1I3X9S1"/>
<keyword evidence="3" id="KW-1133">Transmembrane helix</keyword>
<evidence type="ECO:0000256" key="1">
    <source>
        <dbReference type="ARBA" id="ARBA00010690"/>
    </source>
</evidence>
<keyword evidence="4" id="KW-0969">Cilium</keyword>
<evidence type="ECO:0000256" key="3">
    <source>
        <dbReference type="SAM" id="Phobius"/>
    </source>
</evidence>
<dbReference type="SUPFAM" id="SSF160544">
    <property type="entry name" value="EscU C-terminal domain-like"/>
    <property type="match status" value="1"/>
</dbReference>
<dbReference type="GO" id="GO:0009306">
    <property type="term" value="P:protein secretion"/>
    <property type="evidence" value="ECO:0007669"/>
    <property type="project" value="InterPro"/>
</dbReference>
<dbReference type="RefSeq" id="WP_092953873.1">
    <property type="nucleotide sequence ID" value="NZ_FOSQ01000001.1"/>
</dbReference>
<evidence type="ECO:0000313" key="4">
    <source>
        <dbReference type="EMBL" id="SFK16107.1"/>
    </source>
</evidence>
<sequence length="350" mass="37554">MSGDDKDADDKTEEATPQRLEKARREGDVPLSRETVHAASLGGAALGLAMMGPESGRAMMESASALFANAHQLQAREAAIDLLLAAAPAMLGVGGLAAIGAVAATLLQTQFLVSGKSMMPQFSRINSIAGAKRMLGMHALEEFARTLVKLGAVGVALYWQVEDIGSLVAALAEGPGALTGVISTRLGSLLSATLVSLCGIAAVDLLWVRIRHGRKNRMTREEMKDEFKESEGDPHFRAHRMAKMRSRGRRRQVAEVANATVLVTNPTHYAVALAYERGKDAAPRIIARGVDELAAKMRAAADKHGVPIIPSPPLARALYKLPEDAQIPEEHFRAVAEIIALVWRLKQPRQ</sequence>
<gene>
    <name evidence="4" type="ORF">SAMN02745775_10194</name>
</gene>
<keyword evidence="4" id="KW-0282">Flagellum</keyword>
<name>A0A1I3X9S1_9PROT</name>
<dbReference type="PANTHER" id="PTHR30531">
    <property type="entry name" value="FLAGELLAR BIOSYNTHETIC PROTEIN FLHB"/>
    <property type="match status" value="1"/>
</dbReference>
<keyword evidence="4" id="KW-0966">Cell projection</keyword>
<dbReference type="STRING" id="1123062.SAMN02745775_10194"/>
<organism evidence="4 5">
    <name type="scientific">Falsiroseomonas stagni DSM 19981</name>
    <dbReference type="NCBI Taxonomy" id="1123062"/>
    <lineage>
        <taxon>Bacteria</taxon>
        <taxon>Pseudomonadati</taxon>
        <taxon>Pseudomonadota</taxon>
        <taxon>Alphaproteobacteria</taxon>
        <taxon>Acetobacterales</taxon>
        <taxon>Roseomonadaceae</taxon>
        <taxon>Falsiroseomonas</taxon>
    </lineage>
</organism>
<feature type="compositionally biased region" description="Basic and acidic residues" evidence="2">
    <location>
        <begin position="1"/>
        <end position="28"/>
    </location>
</feature>
<evidence type="ECO:0000256" key="2">
    <source>
        <dbReference type="SAM" id="MobiDB-lite"/>
    </source>
</evidence>
<comment type="similarity">
    <text evidence="1">Belongs to the type III secretion exporter family.</text>
</comment>
<dbReference type="OrthoDB" id="9807950at2"/>
<dbReference type="InterPro" id="IPR006135">
    <property type="entry name" value="T3SS_substrate_exporter"/>
</dbReference>
<feature type="transmembrane region" description="Helical" evidence="3">
    <location>
        <begin position="189"/>
        <end position="208"/>
    </location>
</feature>
<dbReference type="EMBL" id="FOSQ01000001">
    <property type="protein sequence ID" value="SFK16107.1"/>
    <property type="molecule type" value="Genomic_DNA"/>
</dbReference>
<feature type="transmembrane region" description="Helical" evidence="3">
    <location>
        <begin position="82"/>
        <end position="107"/>
    </location>
</feature>
<evidence type="ECO:0000313" key="5">
    <source>
        <dbReference type="Proteomes" id="UP000199473"/>
    </source>
</evidence>
<protein>
    <submittedName>
        <fullName evidence="4">Flagellar biosynthetic protein FlhB</fullName>
    </submittedName>
</protein>
<dbReference type="Pfam" id="PF01312">
    <property type="entry name" value="Bac_export_2"/>
    <property type="match status" value="1"/>
</dbReference>